<proteinExistence type="predicted"/>
<dbReference type="Proteomes" id="UP001501624">
    <property type="component" value="Unassembled WGS sequence"/>
</dbReference>
<accession>A0ABP7JD68</accession>
<name>A0ABP7JD68_9PSEU</name>
<sequence length="349" mass="37544">MAEVQFDGRDVHPRRGRVRIDTHLVLPAQPVGTHDADRHTVDRCADAGGGERLVHGTDDPVRIGGGIHGGGRQPHLRRPGRQHSGRGRCRRRDRRRAGERFGGEVGEVGQSHRPPPPEVLYGGAQGFRQGDAQGDGDGDQRAALPGRFDGHGGHHDLGDAVLHPASAGQPRPRTALRRGCDVGAKLQARLHDPGSGGGRIDPHAEPDHRSGVASHEQPRRPVTVRVGADIAGPVRAGEHVQERALDPVHVRGAGAPRPAIQPHRHVPLASRQRHDGLLTPGRLDRHGGAGMGVRGKVRQGRQVILPQVLDDPLHGLTGLGLRVPQRGHHHRVPGDRIHRNRGQHDLDGV</sequence>
<dbReference type="EMBL" id="BAABCM010000013">
    <property type="protein sequence ID" value="GAA3841938.1"/>
    <property type="molecule type" value="Genomic_DNA"/>
</dbReference>
<feature type="compositionally biased region" description="Basic and acidic residues" evidence="1">
    <location>
        <begin position="52"/>
        <end position="61"/>
    </location>
</feature>
<feature type="region of interest" description="Disordered" evidence="1">
    <location>
        <begin position="325"/>
        <end position="349"/>
    </location>
</feature>
<feature type="region of interest" description="Disordered" evidence="1">
    <location>
        <begin position="48"/>
        <end position="155"/>
    </location>
</feature>
<protein>
    <submittedName>
        <fullName evidence="2">Uncharacterized protein</fullName>
    </submittedName>
</protein>
<feature type="compositionally biased region" description="Basic residues" evidence="1">
    <location>
        <begin position="74"/>
        <end position="95"/>
    </location>
</feature>
<evidence type="ECO:0000313" key="2">
    <source>
        <dbReference type="EMBL" id="GAA3841938.1"/>
    </source>
</evidence>
<feature type="compositionally biased region" description="Gly residues" evidence="1">
    <location>
        <begin position="63"/>
        <end position="72"/>
    </location>
</feature>
<feature type="compositionally biased region" description="Basic and acidic residues" evidence="1">
    <location>
        <begin position="332"/>
        <end position="349"/>
    </location>
</feature>
<evidence type="ECO:0000313" key="3">
    <source>
        <dbReference type="Proteomes" id="UP001501624"/>
    </source>
</evidence>
<gene>
    <name evidence="2" type="ORF">GCM10022380_70130</name>
</gene>
<feature type="compositionally biased region" description="Basic and acidic residues" evidence="1">
    <location>
        <begin position="200"/>
        <end position="210"/>
    </location>
</feature>
<keyword evidence="3" id="KW-1185">Reference proteome</keyword>
<comment type="caution">
    <text evidence="2">The sequence shown here is derived from an EMBL/GenBank/DDBJ whole genome shotgun (WGS) entry which is preliminary data.</text>
</comment>
<organism evidence="2 3">
    <name type="scientific">Amycolatopsis tucumanensis</name>
    <dbReference type="NCBI Taxonomy" id="401106"/>
    <lineage>
        <taxon>Bacteria</taxon>
        <taxon>Bacillati</taxon>
        <taxon>Actinomycetota</taxon>
        <taxon>Actinomycetes</taxon>
        <taxon>Pseudonocardiales</taxon>
        <taxon>Pseudonocardiaceae</taxon>
        <taxon>Amycolatopsis</taxon>
    </lineage>
</organism>
<feature type="region of interest" description="Disordered" evidence="1">
    <location>
        <begin position="189"/>
        <end position="218"/>
    </location>
</feature>
<evidence type="ECO:0000256" key="1">
    <source>
        <dbReference type="SAM" id="MobiDB-lite"/>
    </source>
</evidence>
<reference evidence="3" key="1">
    <citation type="journal article" date="2019" name="Int. J. Syst. Evol. Microbiol.">
        <title>The Global Catalogue of Microorganisms (GCM) 10K type strain sequencing project: providing services to taxonomists for standard genome sequencing and annotation.</title>
        <authorList>
            <consortium name="The Broad Institute Genomics Platform"/>
            <consortium name="The Broad Institute Genome Sequencing Center for Infectious Disease"/>
            <person name="Wu L."/>
            <person name="Ma J."/>
        </authorList>
    </citation>
    <scope>NUCLEOTIDE SEQUENCE [LARGE SCALE GENOMIC DNA]</scope>
    <source>
        <strain evidence="3">JCM 17017</strain>
    </source>
</reference>